<evidence type="ECO:0000259" key="1">
    <source>
        <dbReference type="Pfam" id="PF01370"/>
    </source>
</evidence>
<dbReference type="AlphaFoldDB" id="X0T9N9"/>
<protein>
    <recommendedName>
        <fullName evidence="1">NAD-dependent epimerase/dehydratase domain-containing protein</fullName>
    </recommendedName>
</protein>
<dbReference type="Pfam" id="PF01370">
    <property type="entry name" value="Epimerase"/>
    <property type="match status" value="1"/>
</dbReference>
<dbReference type="InterPro" id="IPR036291">
    <property type="entry name" value="NAD(P)-bd_dom_sf"/>
</dbReference>
<dbReference type="EMBL" id="BARS01019378">
    <property type="protein sequence ID" value="GAF90218.1"/>
    <property type="molecule type" value="Genomic_DNA"/>
</dbReference>
<sequence length="257" mass="29499">FQLAANMGGIGYIMEINSPVLYDNLMINFNMLEAARFERVEKFFFSSSACIYNRELQTMPDVAPLKESDVYPAWPDSVYGWEKLITEIACENYEKDYGLPVRIARFHNIMGPHGTYKGGKEKVPAALCRKVAESQDGDKIEIWGDGKQTRSFLYIDDCCEAFYRLVLSNYNKPVNIGTDRLISIDDLARLILEIADKDCDLYHDMSRWQGVRGRNADLTLVKSVIGWEPKISLEEGLRRTYEWIEKMVQANGFSSDR</sequence>
<dbReference type="Gene3D" id="3.40.50.720">
    <property type="entry name" value="NAD(P)-binding Rossmann-like Domain"/>
    <property type="match status" value="1"/>
</dbReference>
<evidence type="ECO:0000313" key="2">
    <source>
        <dbReference type="EMBL" id="GAF90218.1"/>
    </source>
</evidence>
<feature type="domain" description="NAD-dependent epimerase/dehydratase" evidence="1">
    <location>
        <begin position="2"/>
        <end position="177"/>
    </location>
</feature>
<accession>X0T9N9</accession>
<feature type="non-terminal residue" evidence="2">
    <location>
        <position position="1"/>
    </location>
</feature>
<proteinExistence type="predicted"/>
<dbReference type="SUPFAM" id="SSF51735">
    <property type="entry name" value="NAD(P)-binding Rossmann-fold domains"/>
    <property type="match status" value="1"/>
</dbReference>
<organism evidence="2">
    <name type="scientific">marine sediment metagenome</name>
    <dbReference type="NCBI Taxonomy" id="412755"/>
    <lineage>
        <taxon>unclassified sequences</taxon>
        <taxon>metagenomes</taxon>
        <taxon>ecological metagenomes</taxon>
    </lineage>
</organism>
<dbReference type="PANTHER" id="PTHR43238:SF1">
    <property type="entry name" value="GDP-L-FUCOSE SYNTHASE"/>
    <property type="match status" value="1"/>
</dbReference>
<dbReference type="GO" id="GO:0050577">
    <property type="term" value="F:GDP-L-fucose synthase activity"/>
    <property type="evidence" value="ECO:0007669"/>
    <property type="project" value="TreeGrafter"/>
</dbReference>
<dbReference type="InterPro" id="IPR001509">
    <property type="entry name" value="Epimerase_deHydtase"/>
</dbReference>
<name>X0T9N9_9ZZZZ</name>
<dbReference type="Gene3D" id="3.90.25.10">
    <property type="entry name" value="UDP-galactose 4-epimerase, domain 1"/>
    <property type="match status" value="1"/>
</dbReference>
<reference evidence="2" key="1">
    <citation type="journal article" date="2014" name="Front. Microbiol.">
        <title>High frequency of phylogenetically diverse reductive dehalogenase-homologous genes in deep subseafloor sedimentary metagenomes.</title>
        <authorList>
            <person name="Kawai M."/>
            <person name="Futagami T."/>
            <person name="Toyoda A."/>
            <person name="Takaki Y."/>
            <person name="Nishi S."/>
            <person name="Hori S."/>
            <person name="Arai W."/>
            <person name="Tsubouchi T."/>
            <person name="Morono Y."/>
            <person name="Uchiyama I."/>
            <person name="Ito T."/>
            <person name="Fujiyama A."/>
            <person name="Inagaki F."/>
            <person name="Takami H."/>
        </authorList>
    </citation>
    <scope>NUCLEOTIDE SEQUENCE</scope>
    <source>
        <strain evidence="2">Expedition CK06-06</strain>
    </source>
</reference>
<comment type="caution">
    <text evidence="2">The sequence shown here is derived from an EMBL/GenBank/DDBJ whole genome shotgun (WGS) entry which is preliminary data.</text>
</comment>
<dbReference type="PANTHER" id="PTHR43238">
    <property type="entry name" value="GDP-L-FUCOSE SYNTHASE"/>
    <property type="match status" value="1"/>
</dbReference>
<gene>
    <name evidence="2" type="ORF">S01H1_31411</name>
</gene>